<dbReference type="SUPFAM" id="SSF54106">
    <property type="entry name" value="LysM domain"/>
    <property type="match status" value="2"/>
</dbReference>
<evidence type="ECO:0000313" key="3">
    <source>
        <dbReference type="EMBL" id="PSR52189.1"/>
    </source>
</evidence>
<dbReference type="Pfam" id="PF01476">
    <property type="entry name" value="LysM"/>
    <property type="match status" value="2"/>
</dbReference>
<dbReference type="AlphaFoldDB" id="A0A2T2Y9J0"/>
<feature type="chain" id="PRO_5015523010" description="LysM domain-containing protein" evidence="1">
    <location>
        <begin position="21"/>
        <end position="335"/>
    </location>
</feature>
<dbReference type="OrthoDB" id="2149800at2"/>
<dbReference type="InterPro" id="IPR036779">
    <property type="entry name" value="LysM_dom_sf"/>
</dbReference>
<dbReference type="PANTHER" id="PTHR33734:SF22">
    <property type="entry name" value="MEMBRANE-BOUND LYTIC MUREIN TRANSGLYCOSYLASE D"/>
    <property type="match status" value="1"/>
</dbReference>
<dbReference type="PANTHER" id="PTHR33734">
    <property type="entry name" value="LYSM DOMAIN-CONTAINING GPI-ANCHORED PROTEIN 2"/>
    <property type="match status" value="1"/>
</dbReference>
<dbReference type="RefSeq" id="WP_106925571.1">
    <property type="nucleotide sequence ID" value="NZ_PYFT01000001.1"/>
</dbReference>
<dbReference type="CDD" id="cd00118">
    <property type="entry name" value="LysM"/>
    <property type="match status" value="2"/>
</dbReference>
<gene>
    <name evidence="3" type="ORF">AHMF7605_00965</name>
</gene>
<dbReference type="Proteomes" id="UP000240357">
    <property type="component" value="Unassembled WGS sequence"/>
</dbReference>
<dbReference type="GO" id="GO:0008932">
    <property type="term" value="F:lytic endotransglycosylase activity"/>
    <property type="evidence" value="ECO:0007669"/>
    <property type="project" value="TreeGrafter"/>
</dbReference>
<dbReference type="Gene3D" id="2.40.40.10">
    <property type="entry name" value="RlpA-like domain"/>
    <property type="match status" value="1"/>
</dbReference>
<evidence type="ECO:0000259" key="2">
    <source>
        <dbReference type="PROSITE" id="PS51782"/>
    </source>
</evidence>
<feature type="domain" description="LysM" evidence="2">
    <location>
        <begin position="40"/>
        <end position="88"/>
    </location>
</feature>
<sequence length="335" mass="35869">MIKGFLAAVFTCGFIQVSQAAIPAVVDSVGTVVKNGKTFTVHKVAPKETIYALARRYGISVTQVQQANPGVTSLVVGQTVFVPSRGKANSAESTSSVISQQKEASASVAIVPTSPGITNPATANNGNNKVHQVGARQTLFAIARLYNVSTTDLKKWNNLTSDDLQEGQTLVVTPPGNSSVTSTLNTVAIADKNEDKVATTVPASAPTTSPKPVIRREEIKSATASVATRDNSEVKEERTETRYTENLSRISESGMAEVMDKAEGNKYLALHKTAPVGTILQVKNTLNNQSVYVRVSGKLPENSTSDRVIIRVSKRAYQKLAATDSRFQVEVNYMP</sequence>
<name>A0A2T2Y9J0_9BACT</name>
<organism evidence="3 4">
    <name type="scientific">Adhaeribacter arboris</name>
    <dbReference type="NCBI Taxonomy" id="2072846"/>
    <lineage>
        <taxon>Bacteria</taxon>
        <taxon>Pseudomonadati</taxon>
        <taxon>Bacteroidota</taxon>
        <taxon>Cytophagia</taxon>
        <taxon>Cytophagales</taxon>
        <taxon>Hymenobacteraceae</taxon>
        <taxon>Adhaeribacter</taxon>
    </lineage>
</organism>
<dbReference type="EMBL" id="PYFT01000001">
    <property type="protein sequence ID" value="PSR52189.1"/>
    <property type="molecule type" value="Genomic_DNA"/>
</dbReference>
<dbReference type="InterPro" id="IPR018392">
    <property type="entry name" value="LysM"/>
</dbReference>
<feature type="signal peptide" evidence="1">
    <location>
        <begin position="1"/>
        <end position="20"/>
    </location>
</feature>
<reference evidence="3 4" key="1">
    <citation type="submission" date="2018-03" db="EMBL/GenBank/DDBJ databases">
        <title>Adhaeribacter sp. HMF7605 Genome sequencing and assembly.</title>
        <authorList>
            <person name="Kang H."/>
            <person name="Kang J."/>
            <person name="Cha I."/>
            <person name="Kim H."/>
            <person name="Joh K."/>
        </authorList>
    </citation>
    <scope>NUCLEOTIDE SEQUENCE [LARGE SCALE GENOMIC DNA]</scope>
    <source>
        <strain evidence="3 4">HMF7605</strain>
    </source>
</reference>
<dbReference type="InterPro" id="IPR036908">
    <property type="entry name" value="RlpA-like_sf"/>
</dbReference>
<evidence type="ECO:0000313" key="4">
    <source>
        <dbReference type="Proteomes" id="UP000240357"/>
    </source>
</evidence>
<dbReference type="SMART" id="SM00257">
    <property type="entry name" value="LysM"/>
    <property type="match status" value="2"/>
</dbReference>
<dbReference type="PROSITE" id="PS51782">
    <property type="entry name" value="LYSM"/>
    <property type="match status" value="2"/>
</dbReference>
<keyword evidence="1" id="KW-0732">Signal</keyword>
<keyword evidence="4" id="KW-1185">Reference proteome</keyword>
<accession>A0A2T2Y9J0</accession>
<feature type="domain" description="LysM" evidence="2">
    <location>
        <begin position="129"/>
        <end position="172"/>
    </location>
</feature>
<evidence type="ECO:0000256" key="1">
    <source>
        <dbReference type="SAM" id="SignalP"/>
    </source>
</evidence>
<dbReference type="Gene3D" id="3.10.350.10">
    <property type="entry name" value="LysM domain"/>
    <property type="match status" value="2"/>
</dbReference>
<protein>
    <recommendedName>
        <fullName evidence="2">LysM domain-containing protein</fullName>
    </recommendedName>
</protein>
<proteinExistence type="predicted"/>
<comment type="caution">
    <text evidence="3">The sequence shown here is derived from an EMBL/GenBank/DDBJ whole genome shotgun (WGS) entry which is preliminary data.</text>
</comment>